<gene>
    <name evidence="2" type="ORF">JBS370_LOCUS42449</name>
</gene>
<protein>
    <submittedName>
        <fullName evidence="2">Uncharacterized protein</fullName>
    </submittedName>
</protein>
<evidence type="ECO:0000256" key="1">
    <source>
        <dbReference type="SAM" id="MobiDB-lite"/>
    </source>
</evidence>
<feature type="compositionally biased region" description="Low complexity" evidence="1">
    <location>
        <begin position="97"/>
        <end position="108"/>
    </location>
</feature>
<sequence>MVADLKSLHINNDFPSPIPNEEELLKRITDDSPYRSQSPTTSLSSLTPRTKLTRQTNNNPTNSLMNKRERLLNISVEPPVKSRSTTPSLLSFNHLPNSSQSNNQSVSSITKTSIESTLGSKSAKNSNPDISLKKSIN</sequence>
<feature type="compositionally biased region" description="Polar residues" evidence="1">
    <location>
        <begin position="82"/>
        <end position="96"/>
    </location>
</feature>
<feature type="region of interest" description="Disordered" evidence="1">
    <location>
        <begin position="27"/>
        <end position="137"/>
    </location>
</feature>
<dbReference type="Proteomes" id="UP000663836">
    <property type="component" value="Unassembled WGS sequence"/>
</dbReference>
<name>A0A820M5T0_9BILA</name>
<feature type="compositionally biased region" description="Low complexity" evidence="1">
    <location>
        <begin position="35"/>
        <end position="54"/>
    </location>
</feature>
<organism evidence="2 3">
    <name type="scientific">Rotaria sordida</name>
    <dbReference type="NCBI Taxonomy" id="392033"/>
    <lineage>
        <taxon>Eukaryota</taxon>
        <taxon>Metazoa</taxon>
        <taxon>Spiralia</taxon>
        <taxon>Gnathifera</taxon>
        <taxon>Rotifera</taxon>
        <taxon>Eurotatoria</taxon>
        <taxon>Bdelloidea</taxon>
        <taxon>Philodinida</taxon>
        <taxon>Philodinidae</taxon>
        <taxon>Rotaria</taxon>
    </lineage>
</organism>
<dbReference type="EMBL" id="CAJOBD010056374">
    <property type="protein sequence ID" value="CAF4368223.1"/>
    <property type="molecule type" value="Genomic_DNA"/>
</dbReference>
<dbReference type="AlphaFoldDB" id="A0A820M5T0"/>
<accession>A0A820M5T0</accession>
<feature type="compositionally biased region" description="Polar residues" evidence="1">
    <location>
        <begin position="109"/>
        <end position="129"/>
    </location>
</feature>
<feature type="non-terminal residue" evidence="2">
    <location>
        <position position="137"/>
    </location>
</feature>
<proteinExistence type="predicted"/>
<reference evidence="2" key="1">
    <citation type="submission" date="2021-02" db="EMBL/GenBank/DDBJ databases">
        <authorList>
            <person name="Nowell W R."/>
        </authorList>
    </citation>
    <scope>NUCLEOTIDE SEQUENCE</scope>
</reference>
<evidence type="ECO:0000313" key="3">
    <source>
        <dbReference type="Proteomes" id="UP000663836"/>
    </source>
</evidence>
<evidence type="ECO:0000313" key="2">
    <source>
        <dbReference type="EMBL" id="CAF4368223.1"/>
    </source>
</evidence>
<comment type="caution">
    <text evidence="2">The sequence shown here is derived from an EMBL/GenBank/DDBJ whole genome shotgun (WGS) entry which is preliminary data.</text>
</comment>
<feature type="compositionally biased region" description="Polar residues" evidence="1">
    <location>
        <begin position="55"/>
        <end position="65"/>
    </location>
</feature>